<reference evidence="1 2" key="1">
    <citation type="journal article" date="2016" name="Nat. Commun.">
        <title>Thousands of microbial genomes shed light on interconnected biogeochemical processes in an aquifer system.</title>
        <authorList>
            <person name="Anantharaman K."/>
            <person name="Brown C.T."/>
            <person name="Hug L.A."/>
            <person name="Sharon I."/>
            <person name="Castelle C.J."/>
            <person name="Probst A.J."/>
            <person name="Thomas B.C."/>
            <person name="Singh A."/>
            <person name="Wilkins M.J."/>
            <person name="Karaoz U."/>
            <person name="Brodie E.L."/>
            <person name="Williams K.H."/>
            <person name="Hubbard S.S."/>
            <person name="Banfield J.F."/>
        </authorList>
    </citation>
    <scope>NUCLEOTIDE SEQUENCE [LARGE SCALE GENOMIC DNA]</scope>
</reference>
<sequence>METKTSIRHRIASQREALLAQLKETPIVEIACKKVGIGRATYYRWKKEDSPFAKATDEAQSEGNKLINDMAESQLLSAIRDKNLGAIVFWLKHHHPTYATKVEVTARLKTDEKLNPEQEALIDKALKLAALVPTIATAKNTEEKNA</sequence>
<evidence type="ECO:0008006" key="3">
    <source>
        <dbReference type="Google" id="ProtNLM"/>
    </source>
</evidence>
<protein>
    <recommendedName>
        <fullName evidence="3">Homeodomain phBC6A51-type domain-containing protein</fullName>
    </recommendedName>
</protein>
<dbReference type="Gene3D" id="1.10.10.60">
    <property type="entry name" value="Homeodomain-like"/>
    <property type="match status" value="1"/>
</dbReference>
<gene>
    <name evidence="1" type="ORF">A3B50_00390</name>
</gene>
<proteinExistence type="predicted"/>
<accession>A0A1F7J3N7</accession>
<dbReference type="AlphaFoldDB" id="A0A1F7J3N7"/>
<organism evidence="1 2">
    <name type="scientific">Candidatus Roizmanbacteria bacterium RIFCSPLOWO2_01_FULL_40_42</name>
    <dbReference type="NCBI Taxonomy" id="1802066"/>
    <lineage>
        <taxon>Bacteria</taxon>
        <taxon>Candidatus Roizmaniibacteriota</taxon>
    </lineage>
</organism>
<dbReference type="EMBL" id="MGAQ01000020">
    <property type="protein sequence ID" value="OGK50226.1"/>
    <property type="molecule type" value="Genomic_DNA"/>
</dbReference>
<evidence type="ECO:0000313" key="2">
    <source>
        <dbReference type="Proteomes" id="UP000178558"/>
    </source>
</evidence>
<comment type="caution">
    <text evidence="1">The sequence shown here is derived from an EMBL/GenBank/DDBJ whole genome shotgun (WGS) entry which is preliminary data.</text>
</comment>
<dbReference type="Proteomes" id="UP000178558">
    <property type="component" value="Unassembled WGS sequence"/>
</dbReference>
<name>A0A1F7J3N7_9BACT</name>
<evidence type="ECO:0000313" key="1">
    <source>
        <dbReference type="EMBL" id="OGK50226.1"/>
    </source>
</evidence>